<accession>A0ABY1SL03</accession>
<name>A0ABY1SL03_9FLAO</name>
<comment type="caution">
    <text evidence="2">The sequence shown here is derived from an EMBL/GenBank/DDBJ whole genome shotgun (WGS) entry which is preliminary data.</text>
</comment>
<dbReference type="RefSeq" id="WP_089262410.1">
    <property type="nucleotide sequence ID" value="NZ_FZNV01000007.1"/>
</dbReference>
<reference evidence="2 3" key="1">
    <citation type="submission" date="2017-06" db="EMBL/GenBank/DDBJ databases">
        <authorList>
            <person name="Varghese N."/>
            <person name="Submissions S."/>
        </authorList>
    </citation>
    <scope>NUCLEOTIDE SEQUENCE [LARGE SCALE GENOMIC DNA]</scope>
    <source>
        <strain evidence="2 3">DSM 19840</strain>
    </source>
</reference>
<evidence type="ECO:0000313" key="3">
    <source>
        <dbReference type="Proteomes" id="UP000198337"/>
    </source>
</evidence>
<evidence type="ECO:0000313" key="2">
    <source>
        <dbReference type="EMBL" id="SNR73082.1"/>
    </source>
</evidence>
<dbReference type="PROSITE" id="PS51257">
    <property type="entry name" value="PROKAR_LIPOPROTEIN"/>
    <property type="match status" value="1"/>
</dbReference>
<dbReference type="Pfam" id="PF10988">
    <property type="entry name" value="DUF2807"/>
    <property type="match status" value="1"/>
</dbReference>
<sequence length="267" mass="29164">MVKLIKNPLSCLIGRNPVLFILSGILMVLTISCDSENASDCFQDTGEIVKDEVIVPEFTKITVYENVTLIIKQGSTQKVEIETGENLRNEVAATVEDGRLLLSDTNDCNYVRDYGITLIYVTTPNLTEIRSSTGFPIRSDGVLDFDSLSLLSESFTVPDAETTDGEFVLDLNVTSLGITVNGIAYFKLAGVVESLNINIAAGDSRIEAEELTAGRVNFNHRGTNDIRVNPQTSLNGVIRGTGDVLSYNRPASVDVEELYNGRLIFVE</sequence>
<dbReference type="EMBL" id="FZNV01000007">
    <property type="protein sequence ID" value="SNR73082.1"/>
    <property type="molecule type" value="Genomic_DNA"/>
</dbReference>
<feature type="domain" description="Putative auto-transporter adhesin head GIN" evidence="1">
    <location>
        <begin position="57"/>
        <end position="250"/>
    </location>
</feature>
<dbReference type="Gene3D" id="2.160.20.120">
    <property type="match status" value="1"/>
</dbReference>
<evidence type="ECO:0000259" key="1">
    <source>
        <dbReference type="Pfam" id="PF10988"/>
    </source>
</evidence>
<proteinExistence type="predicted"/>
<dbReference type="InterPro" id="IPR021255">
    <property type="entry name" value="DUF2807"/>
</dbReference>
<dbReference type="Proteomes" id="UP000198337">
    <property type="component" value="Unassembled WGS sequence"/>
</dbReference>
<protein>
    <submittedName>
        <fullName evidence="2">Auto-transporter adhesin, head GIN domain</fullName>
    </submittedName>
</protein>
<gene>
    <name evidence="2" type="ORF">SAMN04488009_3471</name>
</gene>
<organism evidence="2 3">
    <name type="scientific">Maribacter sedimenticola</name>
    <dbReference type="NCBI Taxonomy" id="228956"/>
    <lineage>
        <taxon>Bacteria</taxon>
        <taxon>Pseudomonadati</taxon>
        <taxon>Bacteroidota</taxon>
        <taxon>Flavobacteriia</taxon>
        <taxon>Flavobacteriales</taxon>
        <taxon>Flavobacteriaceae</taxon>
        <taxon>Maribacter</taxon>
    </lineage>
</organism>
<keyword evidence="3" id="KW-1185">Reference proteome</keyword>